<dbReference type="VEuPathDB" id="ToxoDB:CSUI_001639"/>
<name>A0A2C6LC81_9APIC</name>
<dbReference type="Proteomes" id="UP000221165">
    <property type="component" value="Unassembled WGS sequence"/>
</dbReference>
<organism evidence="5 6">
    <name type="scientific">Cystoisospora suis</name>
    <dbReference type="NCBI Taxonomy" id="483139"/>
    <lineage>
        <taxon>Eukaryota</taxon>
        <taxon>Sar</taxon>
        <taxon>Alveolata</taxon>
        <taxon>Apicomplexa</taxon>
        <taxon>Conoidasida</taxon>
        <taxon>Coccidia</taxon>
        <taxon>Eucoccidiorida</taxon>
        <taxon>Eimeriorina</taxon>
        <taxon>Sarcocystidae</taxon>
        <taxon>Cystoisospora</taxon>
    </lineage>
</organism>
<keyword evidence="3" id="KW-0175">Coiled coil</keyword>
<keyword evidence="6" id="KW-1185">Reference proteome</keyword>
<comment type="subcellular location">
    <subcellularLocation>
        <location evidence="1">Nucleus</location>
    </subcellularLocation>
</comment>
<reference evidence="5 6" key="1">
    <citation type="journal article" date="2017" name="Int. J. Parasitol.">
        <title>The genome of the protozoan parasite Cystoisospora suis and a reverse vaccinology approach to identify vaccine candidates.</title>
        <authorList>
            <person name="Palmieri N."/>
            <person name="Shrestha A."/>
            <person name="Ruttkowski B."/>
            <person name="Beck T."/>
            <person name="Vogl C."/>
            <person name="Tomley F."/>
            <person name="Blake D.P."/>
            <person name="Joachim A."/>
        </authorList>
    </citation>
    <scope>NUCLEOTIDE SEQUENCE [LARGE SCALE GENOMIC DNA]</scope>
    <source>
        <strain evidence="5 6">Wien I</strain>
    </source>
</reference>
<evidence type="ECO:0000259" key="4">
    <source>
        <dbReference type="Pfam" id="PF25972"/>
    </source>
</evidence>
<dbReference type="PANTHER" id="PTHR47383:SF8">
    <property type="entry name" value="OS01G0768300 PROTEIN"/>
    <property type="match status" value="1"/>
</dbReference>
<evidence type="ECO:0000313" key="6">
    <source>
        <dbReference type="Proteomes" id="UP000221165"/>
    </source>
</evidence>
<evidence type="ECO:0000256" key="3">
    <source>
        <dbReference type="SAM" id="Coils"/>
    </source>
</evidence>
<dbReference type="InterPro" id="IPR058936">
    <property type="entry name" value="At4g15545-like"/>
</dbReference>
<gene>
    <name evidence="5" type="ORF">CSUI_001639</name>
</gene>
<dbReference type="GeneID" id="94425055"/>
<evidence type="ECO:0000256" key="1">
    <source>
        <dbReference type="ARBA" id="ARBA00004123"/>
    </source>
</evidence>
<protein>
    <recommendedName>
        <fullName evidence="4">At4g15545-like C-terminal domain-containing protein</fullName>
    </recommendedName>
</protein>
<dbReference type="InterPro" id="IPR058935">
    <property type="entry name" value="At4g15545-like_C"/>
</dbReference>
<keyword evidence="2" id="KW-0539">Nucleus</keyword>
<comment type="caution">
    <text evidence="5">The sequence shown here is derived from an EMBL/GenBank/DDBJ whole genome shotgun (WGS) entry which is preliminary data.</text>
</comment>
<accession>A0A2C6LC81</accession>
<sequence>MSATAATTPAIDLTWLPSDPEEQLALGFRIVSNAYKTRVQAQDAEIRALKAQIAERSEQYSSLQKKHSSLEVQLFEATQRGNQLAEENKNLFATIKKLHRDILRLESLKKAVLNSIQEDHSDAEESSSHKYYAPEDMLQSTAPRTMSELNGVEDLSTPFLSKFNPTEPPFLSSASHSGGTVLTSNSASGQKTVDGKIFFRNARSRMSYENFNQFLSNIKKLNNQQQDREETLRNAQRLFGEANRDLFEEFKVMINRHP</sequence>
<evidence type="ECO:0000256" key="2">
    <source>
        <dbReference type="ARBA" id="ARBA00023242"/>
    </source>
</evidence>
<dbReference type="EMBL" id="MIGC01000664">
    <property type="protein sequence ID" value="PHJ24506.1"/>
    <property type="molecule type" value="Genomic_DNA"/>
</dbReference>
<feature type="domain" description="At4g15545-like C-terminal" evidence="4">
    <location>
        <begin position="192"/>
        <end position="257"/>
    </location>
</feature>
<dbReference type="Gene3D" id="1.20.1160.11">
    <property type="entry name" value="Paired amphipathic helix"/>
    <property type="match status" value="1"/>
</dbReference>
<proteinExistence type="predicted"/>
<dbReference type="InterPro" id="IPR036600">
    <property type="entry name" value="PAH_sf"/>
</dbReference>
<dbReference type="Pfam" id="PF25972">
    <property type="entry name" value="At4g15545_C"/>
    <property type="match status" value="1"/>
</dbReference>
<feature type="coiled-coil region" evidence="3">
    <location>
        <begin position="39"/>
        <end position="66"/>
    </location>
</feature>
<dbReference type="GO" id="GO:0006355">
    <property type="term" value="P:regulation of DNA-templated transcription"/>
    <property type="evidence" value="ECO:0007669"/>
    <property type="project" value="InterPro"/>
</dbReference>
<evidence type="ECO:0000313" key="5">
    <source>
        <dbReference type="EMBL" id="PHJ24506.1"/>
    </source>
</evidence>
<dbReference type="RefSeq" id="XP_067926179.1">
    <property type="nucleotide sequence ID" value="XM_068061844.1"/>
</dbReference>
<dbReference type="GO" id="GO:0005634">
    <property type="term" value="C:nucleus"/>
    <property type="evidence" value="ECO:0007669"/>
    <property type="project" value="UniProtKB-SubCell"/>
</dbReference>
<dbReference type="AlphaFoldDB" id="A0A2C6LC81"/>
<dbReference type="OrthoDB" id="5599468at2759"/>
<dbReference type="PANTHER" id="PTHR47383">
    <property type="entry name" value="OS03G0659800 PROTEIN"/>
    <property type="match status" value="1"/>
</dbReference>